<keyword evidence="2" id="KW-1185">Reference proteome</keyword>
<name>A0A369KV56_9BACT</name>
<dbReference type="Proteomes" id="UP000253934">
    <property type="component" value="Unassembled WGS sequence"/>
</dbReference>
<organism evidence="1 2">
    <name type="scientific">Spirobacillus cienkowskii</name>
    <dbReference type="NCBI Taxonomy" id="495820"/>
    <lineage>
        <taxon>Bacteria</taxon>
        <taxon>Pseudomonadati</taxon>
        <taxon>Bdellovibrionota</taxon>
        <taxon>Oligoflexia</taxon>
        <taxon>Silvanigrellales</taxon>
        <taxon>Spirobacillus</taxon>
    </lineage>
</organism>
<comment type="caution">
    <text evidence="1">The sequence shown here is derived from an EMBL/GenBank/DDBJ whole genome shotgun (WGS) entry which is preliminary data.</text>
</comment>
<evidence type="ECO:0000313" key="1">
    <source>
        <dbReference type="EMBL" id="RDB36717.1"/>
    </source>
</evidence>
<reference evidence="1" key="1">
    <citation type="submission" date="2018-04" db="EMBL/GenBank/DDBJ databases">
        <title>Draft genome sequence of the Candidatus Spirobacillus cienkowskii, a pathogen of freshwater Daphnia species, reconstructed from hemolymph metagenomic reads.</title>
        <authorList>
            <person name="Bresciani L."/>
            <person name="Lemos L.N."/>
            <person name="Wale N."/>
            <person name="Lin J.Y."/>
            <person name="Fernandes G.R."/>
            <person name="Duffy M.A."/>
            <person name="Rodrigues J.M."/>
        </authorList>
    </citation>
    <scope>NUCLEOTIDE SEQUENCE [LARGE SCALE GENOMIC DNA]</scope>
    <source>
        <strain evidence="1">Binning01</strain>
    </source>
</reference>
<protein>
    <submittedName>
        <fullName evidence="1">Uncharacterized protein</fullName>
    </submittedName>
</protein>
<dbReference type="EMBL" id="QOVW01000037">
    <property type="protein sequence ID" value="RDB36717.1"/>
    <property type="molecule type" value="Genomic_DNA"/>
</dbReference>
<accession>A0A369KV56</accession>
<dbReference type="AlphaFoldDB" id="A0A369KV56"/>
<sequence length="167" mass="19433">MKAITKTKQIRISTVINAVKRMGNIPGLTDIELDRLEYFPEYFTEIVRQSAYTLARYKYVDNKYLNIHKVKYITVKEVLNEVLFTVDKCAEPFHVLIALKMIAPKIYSKIKINYLNPEDTILPLVINKATLPPRHVCIPRNRYYAELDDLKKIEKGFSLIIDIDLTA</sequence>
<evidence type="ECO:0000313" key="2">
    <source>
        <dbReference type="Proteomes" id="UP000253934"/>
    </source>
</evidence>
<proteinExistence type="predicted"/>
<gene>
    <name evidence="1" type="ORF">DCC88_03685</name>
</gene>